<comment type="similarity">
    <text evidence="3">Belongs to the SPT6 family.</text>
</comment>
<keyword evidence="5" id="KW-0727">SH2 domain</keyword>
<dbReference type="SUPFAM" id="SSF55550">
    <property type="entry name" value="SH2 domain"/>
    <property type="match status" value="1"/>
</dbReference>
<dbReference type="InterPro" id="IPR010994">
    <property type="entry name" value="RuvA_2-like"/>
</dbReference>
<dbReference type="Gene3D" id="2.40.50.140">
    <property type="entry name" value="Nucleic acid-binding proteins"/>
    <property type="match status" value="1"/>
</dbReference>
<dbReference type="FunFam" id="3.30.505.10:FF:000056">
    <property type="entry name" value="Transcription elongation factor Spt6"/>
    <property type="match status" value="1"/>
</dbReference>
<evidence type="ECO:0000259" key="9">
    <source>
        <dbReference type="Pfam" id="PF14635"/>
    </source>
</evidence>
<dbReference type="GO" id="GO:0034728">
    <property type="term" value="P:nucleosome organization"/>
    <property type="evidence" value="ECO:0007669"/>
    <property type="project" value="TreeGrafter"/>
</dbReference>
<dbReference type="InterPro" id="IPR037027">
    <property type="entry name" value="YqgF/RNaseH-like_dom_sf"/>
</dbReference>
<evidence type="ECO:0000256" key="4">
    <source>
        <dbReference type="ARBA" id="ARBA00022454"/>
    </source>
</evidence>
<protein>
    <submittedName>
        <fullName evidence="10">SH2 domain-containing protein</fullName>
    </submittedName>
</protein>
<dbReference type="InterPro" id="IPR036860">
    <property type="entry name" value="SH2_dom_sf"/>
</dbReference>
<feature type="domain" description="Spt6 SH2" evidence="8">
    <location>
        <begin position="373"/>
        <end position="585"/>
    </location>
</feature>
<dbReference type="OrthoDB" id="995477at2759"/>
<dbReference type="Pfam" id="PF14635">
    <property type="entry name" value="HHH_7"/>
    <property type="match status" value="1"/>
</dbReference>
<dbReference type="CDD" id="cd09918">
    <property type="entry name" value="SH2_Nterm_SPT6_like"/>
    <property type="match status" value="1"/>
</dbReference>
<dbReference type="Pfam" id="PF14633">
    <property type="entry name" value="SH2_2"/>
    <property type="match status" value="1"/>
</dbReference>
<evidence type="ECO:0000256" key="1">
    <source>
        <dbReference type="ARBA" id="ARBA00004123"/>
    </source>
</evidence>
<dbReference type="InterPro" id="IPR017072">
    <property type="entry name" value="TF_Spt6"/>
</dbReference>
<dbReference type="Gene3D" id="1.10.150.850">
    <property type="entry name" value="Spt6, helix-hairpin-helix domain"/>
    <property type="match status" value="1"/>
</dbReference>
<name>A0A4V1IYH2_9FUNG</name>
<gene>
    <name evidence="10" type="ORF">BJ684DRAFT_8408</name>
</gene>
<keyword evidence="7" id="KW-0539">Nucleus</keyword>
<evidence type="ECO:0000256" key="3">
    <source>
        <dbReference type="ARBA" id="ARBA00009253"/>
    </source>
</evidence>
<dbReference type="AlphaFoldDB" id="A0A4V1IYH2"/>
<dbReference type="GO" id="GO:0005694">
    <property type="term" value="C:chromosome"/>
    <property type="evidence" value="ECO:0007669"/>
    <property type="project" value="UniProtKB-SubCell"/>
</dbReference>
<accession>A0A4V1IYH2</accession>
<dbReference type="InterPro" id="IPR012340">
    <property type="entry name" value="NA-bd_OB-fold"/>
</dbReference>
<dbReference type="GO" id="GO:0042393">
    <property type="term" value="F:histone binding"/>
    <property type="evidence" value="ECO:0007669"/>
    <property type="project" value="TreeGrafter"/>
</dbReference>
<feature type="domain" description="Transcription elongation factor Spt6 helix-hairpin-helix motif" evidence="9">
    <location>
        <begin position="57"/>
        <end position="154"/>
    </location>
</feature>
<dbReference type="EMBL" id="KZ987820">
    <property type="protein sequence ID" value="RKP14549.1"/>
    <property type="molecule type" value="Genomic_DNA"/>
</dbReference>
<dbReference type="Proteomes" id="UP000267251">
    <property type="component" value="Unassembled WGS sequence"/>
</dbReference>
<keyword evidence="6" id="KW-0804">Transcription</keyword>
<comment type="subcellular location">
    <subcellularLocation>
        <location evidence="2">Chromosome</location>
    </subcellularLocation>
    <subcellularLocation>
        <location evidence="1">Nucleus</location>
    </subcellularLocation>
</comment>
<dbReference type="InterPro" id="IPR032706">
    <property type="entry name" value="Spt6_HHH"/>
</dbReference>
<dbReference type="InterPro" id="IPR042066">
    <property type="entry name" value="Spt6_death-like"/>
</dbReference>
<dbReference type="SUPFAM" id="SSF47781">
    <property type="entry name" value="RuvA domain 2-like"/>
    <property type="match status" value="2"/>
</dbReference>
<dbReference type="Gene3D" id="3.30.420.140">
    <property type="entry name" value="YqgF/RNase H-like domain"/>
    <property type="match status" value="1"/>
</dbReference>
<dbReference type="InterPro" id="IPR035420">
    <property type="entry name" value="Spt6_SH2"/>
</dbReference>
<organism evidence="10 11">
    <name type="scientific">Piptocephalis cylindrospora</name>
    <dbReference type="NCBI Taxonomy" id="1907219"/>
    <lineage>
        <taxon>Eukaryota</taxon>
        <taxon>Fungi</taxon>
        <taxon>Fungi incertae sedis</taxon>
        <taxon>Zoopagomycota</taxon>
        <taxon>Zoopagomycotina</taxon>
        <taxon>Zoopagomycetes</taxon>
        <taxon>Zoopagales</taxon>
        <taxon>Piptocephalidaceae</taxon>
        <taxon>Piptocephalis</taxon>
    </lineage>
</organism>
<evidence type="ECO:0000256" key="7">
    <source>
        <dbReference type="ARBA" id="ARBA00023242"/>
    </source>
</evidence>
<keyword evidence="11" id="KW-1185">Reference proteome</keyword>
<dbReference type="InterPro" id="IPR035019">
    <property type="entry name" value="Spt6_SH2_N"/>
</dbReference>
<dbReference type="GO" id="GO:0031491">
    <property type="term" value="F:nucleosome binding"/>
    <property type="evidence" value="ECO:0007669"/>
    <property type="project" value="TreeGrafter"/>
</dbReference>
<evidence type="ECO:0000256" key="5">
    <source>
        <dbReference type="ARBA" id="ARBA00022999"/>
    </source>
</evidence>
<proteinExistence type="inferred from homology"/>
<feature type="non-terminal residue" evidence="10">
    <location>
        <position position="585"/>
    </location>
</feature>
<dbReference type="FunFam" id="1.10.10.2740:FF:000002">
    <property type="entry name" value="Transcription elongation factor Spt6"/>
    <property type="match status" value="1"/>
</dbReference>
<sequence>MPPIELGQDETALLYLESPRAYREVPGWSRVAKLCLGVARRHQCPAREFSILGLDSIRLLHWHALQHLIPQDQLVEYLERALVDAVSELGVNVNEVALSALATAPYVPGMGPRKVAALIKRSGLIIPSLRSRTDLITLKLMGKWVFMNAAPFLRLRGGVDVLDATRIHPADYELARKMAANARDEEEADPGALHPSDIVRALQDRGETGRLNELNLKDYADMLEARFHQPKRAILEAIKVELQVPYRDHRSAWTPLGPSQAFSLLSRTTDATLHPGVVALIRVTGTRDAPDGGRIVHGVLESGLDVVVRPELQPPPQGGGMERTGIYTPGQMVRGVVTNILKERFLVEASFRPEDVASAINLAARGLHVDPAFDREAEERDTRRRAAARHRAKVRQQQRRRVLNHPLFRQASTNEAESYLADKAPGDCVIRGSSRGTDHIAVTWKVAQGIYEHLDVVEKDKPNEYSMGQRLLVGSFEYADLDDLVVNHVEAMSKLVNELAKHPRCVSTPSLDALHTVLNNRVMAQEGRVAYGFCLNSERAGTFYLSWKYKLGSDPVDWVVKVNPGGYILNKLQYPSVGKLLEGFK</sequence>
<dbReference type="PANTHER" id="PTHR10145">
    <property type="entry name" value="TRANSCRIPTION ELONGATION FACTOR SPT6"/>
    <property type="match status" value="1"/>
</dbReference>
<dbReference type="GO" id="GO:0140673">
    <property type="term" value="P:transcription elongation-coupled chromatin remodeling"/>
    <property type="evidence" value="ECO:0007669"/>
    <property type="project" value="InterPro"/>
</dbReference>
<dbReference type="GO" id="GO:0008023">
    <property type="term" value="C:transcription elongation factor complex"/>
    <property type="evidence" value="ECO:0007669"/>
    <property type="project" value="TreeGrafter"/>
</dbReference>
<dbReference type="PANTHER" id="PTHR10145:SF6">
    <property type="entry name" value="TRANSCRIPTION ELONGATION FACTOR SPT6"/>
    <property type="match status" value="1"/>
</dbReference>
<evidence type="ECO:0000256" key="2">
    <source>
        <dbReference type="ARBA" id="ARBA00004286"/>
    </source>
</evidence>
<keyword evidence="4" id="KW-0158">Chromosome</keyword>
<evidence type="ECO:0000313" key="11">
    <source>
        <dbReference type="Proteomes" id="UP000267251"/>
    </source>
</evidence>
<reference evidence="11" key="1">
    <citation type="journal article" date="2018" name="Nat. Microbiol.">
        <title>Leveraging single-cell genomics to expand the fungal tree of life.</title>
        <authorList>
            <person name="Ahrendt S.R."/>
            <person name="Quandt C.A."/>
            <person name="Ciobanu D."/>
            <person name="Clum A."/>
            <person name="Salamov A."/>
            <person name="Andreopoulos B."/>
            <person name="Cheng J.F."/>
            <person name="Woyke T."/>
            <person name="Pelin A."/>
            <person name="Henrissat B."/>
            <person name="Reynolds N.K."/>
            <person name="Benny G.L."/>
            <person name="Smith M.E."/>
            <person name="James T.Y."/>
            <person name="Grigoriev I.V."/>
        </authorList>
    </citation>
    <scope>NUCLEOTIDE SEQUENCE [LARGE SCALE GENOMIC DNA]</scope>
</reference>
<dbReference type="Gene3D" id="1.10.10.2740">
    <property type="entry name" value="Spt6, Death-like domain"/>
    <property type="match status" value="1"/>
</dbReference>
<evidence type="ECO:0000313" key="10">
    <source>
        <dbReference type="EMBL" id="RKP14549.1"/>
    </source>
</evidence>
<evidence type="ECO:0000259" key="8">
    <source>
        <dbReference type="Pfam" id="PF14633"/>
    </source>
</evidence>
<evidence type="ECO:0000256" key="6">
    <source>
        <dbReference type="ARBA" id="ARBA00023163"/>
    </source>
</evidence>
<dbReference type="Gene3D" id="3.30.505.10">
    <property type="entry name" value="SH2 domain"/>
    <property type="match status" value="2"/>
</dbReference>